<protein>
    <submittedName>
        <fullName evidence="2">Uncharacterized protein</fullName>
    </submittedName>
</protein>
<dbReference type="Proteomes" id="UP000634136">
    <property type="component" value="Unassembled WGS sequence"/>
</dbReference>
<reference evidence="2" key="1">
    <citation type="submission" date="2020-09" db="EMBL/GenBank/DDBJ databases">
        <title>Genome-Enabled Discovery of Anthraquinone Biosynthesis in Senna tora.</title>
        <authorList>
            <person name="Kang S.-H."/>
            <person name="Pandey R.P."/>
            <person name="Lee C.-M."/>
            <person name="Sim J.-S."/>
            <person name="Jeong J.-T."/>
            <person name="Choi B.-S."/>
            <person name="Jung M."/>
            <person name="Ginzburg D."/>
            <person name="Zhao K."/>
            <person name="Won S.Y."/>
            <person name="Oh T.-J."/>
            <person name="Yu Y."/>
            <person name="Kim N.-H."/>
            <person name="Lee O.R."/>
            <person name="Lee T.-H."/>
            <person name="Bashyal P."/>
            <person name="Kim T.-S."/>
            <person name="Lee W.-H."/>
            <person name="Kawkins C."/>
            <person name="Kim C.-K."/>
            <person name="Kim J.S."/>
            <person name="Ahn B.O."/>
            <person name="Rhee S.Y."/>
            <person name="Sohng J.K."/>
        </authorList>
    </citation>
    <scope>NUCLEOTIDE SEQUENCE</scope>
    <source>
        <tissue evidence="2">Leaf</tissue>
    </source>
</reference>
<proteinExistence type="predicted"/>
<evidence type="ECO:0000313" key="3">
    <source>
        <dbReference type="Proteomes" id="UP000634136"/>
    </source>
</evidence>
<gene>
    <name evidence="2" type="ORF">G2W53_014574</name>
</gene>
<dbReference type="EMBL" id="JAAIUW010000005">
    <property type="protein sequence ID" value="KAF7832241.1"/>
    <property type="molecule type" value="Genomic_DNA"/>
</dbReference>
<name>A0A835C2U6_9FABA</name>
<evidence type="ECO:0000313" key="2">
    <source>
        <dbReference type="EMBL" id="KAF7832241.1"/>
    </source>
</evidence>
<organism evidence="2 3">
    <name type="scientific">Senna tora</name>
    <dbReference type="NCBI Taxonomy" id="362788"/>
    <lineage>
        <taxon>Eukaryota</taxon>
        <taxon>Viridiplantae</taxon>
        <taxon>Streptophyta</taxon>
        <taxon>Embryophyta</taxon>
        <taxon>Tracheophyta</taxon>
        <taxon>Spermatophyta</taxon>
        <taxon>Magnoliopsida</taxon>
        <taxon>eudicotyledons</taxon>
        <taxon>Gunneridae</taxon>
        <taxon>Pentapetalae</taxon>
        <taxon>rosids</taxon>
        <taxon>fabids</taxon>
        <taxon>Fabales</taxon>
        <taxon>Fabaceae</taxon>
        <taxon>Caesalpinioideae</taxon>
        <taxon>Cassia clade</taxon>
        <taxon>Senna</taxon>
    </lineage>
</organism>
<accession>A0A835C2U6</accession>
<evidence type="ECO:0000256" key="1">
    <source>
        <dbReference type="SAM" id="MobiDB-lite"/>
    </source>
</evidence>
<sequence length="61" mass="6890">MRSGVSLEHLIHSDSQIQRKGIDMTLNAFQEITSPIRALNPPGFPNTMRSDRLDSLVQQQL</sequence>
<keyword evidence="3" id="KW-1185">Reference proteome</keyword>
<comment type="caution">
    <text evidence="2">The sequence shown here is derived from an EMBL/GenBank/DDBJ whole genome shotgun (WGS) entry which is preliminary data.</text>
</comment>
<dbReference type="AlphaFoldDB" id="A0A835C2U6"/>
<feature type="region of interest" description="Disordered" evidence="1">
    <location>
        <begin position="37"/>
        <end position="61"/>
    </location>
</feature>